<sequence>MRLYVVFGEFTEKLCQRLSSRYEIIGSDRTLEAAVAAAGVLERHPDAFLVLGDALASTLVDGKFDRDAALVRNLEELRKTCPTSRVVLVLGPRASDSLVQEIAKLGIYDIHRVGEVTPDTLCALVETRKTFADYDIDLKVTGSAGETPRVAVREPEEKAPRPSVRDLVAGLARLVPRPKTESQPGEITDGKKAVDRARASACTNSIPPGGGGKEVEKRGGGTPKMPFWQKLFRRAKAATEEQGKRNGVGALPGPATEHPEPLPAAGGVTAPLDLEREPFGGPVPPPVRREGSRADSPVPDTGARRAPGERRSVPAVLLLGNRSEALAAEVVSRGWRTVIGNPSAPVDAAVVDTELLPAVLDRLRCPVVALSSGRLSDWLSLTDCGVPVVVGGAACLALVAEHLGSCPGVRLPVGERPTAGDSTSAACGGSASRFAPPARRGIVLAFYSGAQGFQGKTALAVNTAALLAERGLSVCLVDLDTDKAGLTALCGFSETNPPPADLVACLGEAPPSRGPRRGEARSRAAPVAGLVPRAAPG</sequence>
<dbReference type="EMBL" id="CP001785">
    <property type="protein sequence ID" value="ACX51895.1"/>
    <property type="molecule type" value="Genomic_DNA"/>
</dbReference>
<proteinExistence type="predicted"/>
<dbReference type="eggNOG" id="COG0455">
    <property type="taxonomic scope" value="Bacteria"/>
</dbReference>
<dbReference type="Proteomes" id="UP000002620">
    <property type="component" value="Chromosome"/>
</dbReference>
<evidence type="ECO:0000256" key="1">
    <source>
        <dbReference type="SAM" id="MobiDB-lite"/>
    </source>
</evidence>
<feature type="region of interest" description="Disordered" evidence="1">
    <location>
        <begin position="509"/>
        <end position="537"/>
    </location>
</feature>
<evidence type="ECO:0008006" key="4">
    <source>
        <dbReference type="Google" id="ProtNLM"/>
    </source>
</evidence>
<gene>
    <name evidence="2" type="ordered locus">Adeg_0749</name>
</gene>
<organism evidence="2 3">
    <name type="scientific">Ammonifex degensii (strain DSM 10501 / KC4)</name>
    <dbReference type="NCBI Taxonomy" id="429009"/>
    <lineage>
        <taxon>Bacteria</taxon>
        <taxon>Bacillati</taxon>
        <taxon>Bacillota</taxon>
        <taxon>Clostridia</taxon>
        <taxon>Thermoanaerobacterales</taxon>
        <taxon>Thermoanaerobacteraceae</taxon>
        <taxon>Ammonifex</taxon>
    </lineage>
</organism>
<dbReference type="KEGG" id="adg:Adeg_0749"/>
<dbReference type="HOGENOM" id="CLU_506845_0_0_9"/>
<accession>C9RCB8</accession>
<name>C9RCB8_AMMDK</name>
<dbReference type="InterPro" id="IPR027417">
    <property type="entry name" value="P-loop_NTPase"/>
</dbReference>
<dbReference type="STRING" id="429009.Adeg_0749"/>
<protein>
    <recommendedName>
        <fullName evidence="4">CobQ/CobB/MinD/ParA nucleotide binding domain-containing protein</fullName>
    </recommendedName>
</protein>
<reference evidence="2 3" key="1">
    <citation type="submission" date="2009-10" db="EMBL/GenBank/DDBJ databases">
        <title>Complete sequence of chromosome of Ammonifex degensii KC4.</title>
        <authorList>
            <consortium name="US DOE Joint Genome Institute"/>
            <person name="Kerfeld C."/>
            <person name="Goodner B."/>
            <person name="Huber H."/>
            <person name="Stetter K."/>
            <person name="Lucas S."/>
            <person name="Copeland A."/>
            <person name="Lapidus A."/>
            <person name="Glavina del Rio T."/>
            <person name="Dalin E."/>
            <person name="Tice H."/>
            <person name="Bruce D."/>
            <person name="Goodwin L."/>
            <person name="Pitluck S."/>
            <person name="Saunders E."/>
            <person name="Brettin T."/>
            <person name="Detter J.C."/>
            <person name="Han C."/>
            <person name="Larimer F."/>
            <person name="Land M."/>
            <person name="Hauser L."/>
            <person name="Kyrpides N."/>
            <person name="Ovchinnikova G."/>
            <person name="Richardson P."/>
        </authorList>
    </citation>
    <scope>NUCLEOTIDE SEQUENCE [LARGE SCALE GENOMIC DNA]</scope>
    <source>
        <strain evidence="3">DSM 10501 / KC4</strain>
    </source>
</reference>
<feature type="compositionally biased region" description="Basic and acidic residues" evidence="1">
    <location>
        <begin position="188"/>
        <end position="198"/>
    </location>
</feature>
<dbReference type="RefSeq" id="WP_015738773.1">
    <property type="nucleotide sequence ID" value="NC_013385.1"/>
</dbReference>
<keyword evidence="3" id="KW-1185">Reference proteome</keyword>
<dbReference type="Gene3D" id="3.40.50.300">
    <property type="entry name" value="P-loop containing nucleotide triphosphate hydrolases"/>
    <property type="match status" value="1"/>
</dbReference>
<dbReference type="SUPFAM" id="SSF52540">
    <property type="entry name" value="P-loop containing nucleoside triphosphate hydrolases"/>
    <property type="match status" value="1"/>
</dbReference>
<dbReference type="AlphaFoldDB" id="C9RCB8"/>
<evidence type="ECO:0000313" key="3">
    <source>
        <dbReference type="Proteomes" id="UP000002620"/>
    </source>
</evidence>
<evidence type="ECO:0000313" key="2">
    <source>
        <dbReference type="EMBL" id="ACX51895.1"/>
    </source>
</evidence>
<feature type="region of interest" description="Disordered" evidence="1">
    <location>
        <begin position="176"/>
        <end position="309"/>
    </location>
</feature>